<comment type="caution">
    <text evidence="2">The sequence shown here is derived from an EMBL/GenBank/DDBJ whole genome shotgun (WGS) entry which is preliminary data.</text>
</comment>
<feature type="compositionally biased region" description="Low complexity" evidence="1">
    <location>
        <begin position="263"/>
        <end position="278"/>
    </location>
</feature>
<gene>
    <name evidence="2" type="ORF">ADUPG1_010280</name>
</gene>
<name>A0ABQ5JTS7_9EUKA</name>
<feature type="compositionally biased region" description="Acidic residues" evidence="1">
    <location>
        <begin position="74"/>
        <end position="94"/>
    </location>
</feature>
<organism evidence="2 3">
    <name type="scientific">Aduncisulcus paluster</name>
    <dbReference type="NCBI Taxonomy" id="2918883"/>
    <lineage>
        <taxon>Eukaryota</taxon>
        <taxon>Metamonada</taxon>
        <taxon>Carpediemonas-like organisms</taxon>
        <taxon>Aduncisulcus</taxon>
    </lineage>
</organism>
<feature type="compositionally biased region" description="Acidic residues" evidence="1">
    <location>
        <begin position="21"/>
        <end position="35"/>
    </location>
</feature>
<feature type="compositionally biased region" description="Acidic residues" evidence="1">
    <location>
        <begin position="172"/>
        <end position="191"/>
    </location>
</feature>
<feature type="region of interest" description="Disordered" evidence="1">
    <location>
        <begin position="172"/>
        <end position="192"/>
    </location>
</feature>
<dbReference type="EMBL" id="BQXS01011515">
    <property type="protein sequence ID" value="GKT13506.1"/>
    <property type="molecule type" value="Genomic_DNA"/>
</dbReference>
<keyword evidence="3" id="KW-1185">Reference proteome</keyword>
<reference evidence="2" key="1">
    <citation type="submission" date="2022-03" db="EMBL/GenBank/DDBJ databases">
        <title>Draft genome sequence of Aduncisulcus paluster, a free-living microaerophilic Fornicata.</title>
        <authorList>
            <person name="Yuyama I."/>
            <person name="Kume K."/>
            <person name="Tamura T."/>
            <person name="Inagaki Y."/>
            <person name="Hashimoto T."/>
        </authorList>
    </citation>
    <scope>NUCLEOTIDE SEQUENCE</scope>
    <source>
        <strain evidence="2">NY0171</strain>
    </source>
</reference>
<proteinExistence type="predicted"/>
<sequence length="391" mass="43381">GSDIIGEVDGGDRSDSSQAEQDAEEDEEIDMDGDDTGSLGQDEHVCAVESTQDNDLEMDGADDTKQATVSVSIEIDEEEESEEKVKVEEEEDDEGKSVYYGEDDTEVEENEKVEMLCQLADVLEEIEMDGDDTGSLGQDEHVCAVESTQDNDLEMDGADDTKQATVSVSIEIDEEEESEEKVKVEEEEDDEGKSVYYGEDDTEVEENEKVEMLCQLADVLEEIESVADKDTEEDEDDVEPVIHTPALASPTTVHPLATHQEASSAHTTQSTVTTSSSFSSCIENVQGDSRESTRISSASGTVELCNEENDSEISHNLCRRIEGLRAYLEKELGFDKFVDAYKILAEIDTSDESLIESELKVVLKTEVERGFVSLIQQLIFCEDRFYHYRAV</sequence>
<feature type="non-terminal residue" evidence="2">
    <location>
        <position position="1"/>
    </location>
</feature>
<dbReference type="Proteomes" id="UP001057375">
    <property type="component" value="Unassembled WGS sequence"/>
</dbReference>
<evidence type="ECO:0000256" key="1">
    <source>
        <dbReference type="SAM" id="MobiDB-lite"/>
    </source>
</evidence>
<feature type="region of interest" description="Disordered" evidence="1">
    <location>
        <begin position="257"/>
        <end position="278"/>
    </location>
</feature>
<evidence type="ECO:0000313" key="2">
    <source>
        <dbReference type="EMBL" id="GKT13506.1"/>
    </source>
</evidence>
<feature type="region of interest" description="Disordered" evidence="1">
    <location>
        <begin position="73"/>
        <end position="110"/>
    </location>
</feature>
<protein>
    <submittedName>
        <fullName evidence="2">Uncharacterized protein</fullName>
    </submittedName>
</protein>
<feature type="compositionally biased region" description="Acidic residues" evidence="1">
    <location>
        <begin position="101"/>
        <end position="110"/>
    </location>
</feature>
<evidence type="ECO:0000313" key="3">
    <source>
        <dbReference type="Proteomes" id="UP001057375"/>
    </source>
</evidence>
<feature type="region of interest" description="Disordered" evidence="1">
    <location>
        <begin position="1"/>
        <end position="43"/>
    </location>
</feature>
<accession>A0ABQ5JTS7</accession>